<proteinExistence type="predicted"/>
<protein>
    <submittedName>
        <fullName evidence="1">Thioredoxin family protein</fullName>
    </submittedName>
</protein>
<name>A0A7C4Q327_9CHLR</name>
<dbReference type="AlphaFoldDB" id="A0A7C4Q327"/>
<reference evidence="1" key="1">
    <citation type="journal article" date="2020" name="mSystems">
        <title>Genome- and Community-Level Interaction Insights into Carbon Utilization and Element Cycling Functions of Hydrothermarchaeota in Hydrothermal Sediment.</title>
        <authorList>
            <person name="Zhou Z."/>
            <person name="Liu Y."/>
            <person name="Xu W."/>
            <person name="Pan J."/>
            <person name="Luo Z.H."/>
            <person name="Li M."/>
        </authorList>
    </citation>
    <scope>NUCLEOTIDE SEQUENCE [LARGE SCALE GENOMIC DNA]</scope>
    <source>
        <strain evidence="1">SpSt-556</strain>
    </source>
</reference>
<organism evidence="1">
    <name type="scientific">Bellilinea caldifistulae</name>
    <dbReference type="NCBI Taxonomy" id="360411"/>
    <lineage>
        <taxon>Bacteria</taxon>
        <taxon>Bacillati</taxon>
        <taxon>Chloroflexota</taxon>
        <taxon>Anaerolineae</taxon>
        <taxon>Anaerolineales</taxon>
        <taxon>Anaerolineaceae</taxon>
        <taxon>Bellilinea</taxon>
    </lineage>
</organism>
<accession>A0A7C4Q327</accession>
<gene>
    <name evidence="1" type="ORF">ENT17_11295</name>
</gene>
<dbReference type="Gene3D" id="3.40.30.10">
    <property type="entry name" value="Glutaredoxin"/>
    <property type="match status" value="1"/>
</dbReference>
<dbReference type="SUPFAM" id="SSF52833">
    <property type="entry name" value="Thioredoxin-like"/>
    <property type="match status" value="1"/>
</dbReference>
<sequence>MSEELYWQSDLETAVKRARGEGKGVLLQFHREDCAGCKKLYALTYADPQVRREMQHWFVLLRADILKDRAVRSRYSAYWTPSFYFLNGAGNALHSFNGYLNVEDFRVLLRLGKAALDLPRGRYFEVIDLMDDGLALFPNNPRAATMLFVRGMAEYLIGKEKSSFRGAMSEILELYPNSLEARMWPWMEG</sequence>
<dbReference type="InterPro" id="IPR036249">
    <property type="entry name" value="Thioredoxin-like_sf"/>
</dbReference>
<dbReference type="EMBL" id="DSXR01000116">
    <property type="protein sequence ID" value="HGS88184.1"/>
    <property type="molecule type" value="Genomic_DNA"/>
</dbReference>
<dbReference type="Pfam" id="PF13899">
    <property type="entry name" value="Thioredoxin_7"/>
    <property type="match status" value="1"/>
</dbReference>
<evidence type="ECO:0000313" key="1">
    <source>
        <dbReference type="EMBL" id="HGS88184.1"/>
    </source>
</evidence>
<comment type="caution">
    <text evidence="1">The sequence shown here is derived from an EMBL/GenBank/DDBJ whole genome shotgun (WGS) entry which is preliminary data.</text>
</comment>